<protein>
    <submittedName>
        <fullName evidence="2">Uncharacterized protein</fullName>
    </submittedName>
</protein>
<dbReference type="Proteomes" id="UP000017819">
    <property type="component" value="Unassembled WGS sequence"/>
</dbReference>
<evidence type="ECO:0000313" key="3">
    <source>
        <dbReference type="Proteomes" id="UP000017819"/>
    </source>
</evidence>
<accession>V4R0J3</accession>
<name>V4R0J3_9HYPH</name>
<reference evidence="2 3" key="1">
    <citation type="journal article" date="2014" name="Genome Announc.">
        <title>Draft Genome Sequence of Lutibaculum baratangense Strain AMV1T, Isolated from a Mud Volcano in Andamans, India.</title>
        <authorList>
            <person name="Singh A."/>
            <person name="Sreenivas A."/>
            <person name="Sathyanarayana Reddy G."/>
            <person name="Pinnaka A.K."/>
            <person name="Shivaji S."/>
        </authorList>
    </citation>
    <scope>NUCLEOTIDE SEQUENCE [LARGE SCALE GENOMIC DNA]</scope>
    <source>
        <strain evidence="2 3">AMV1</strain>
    </source>
</reference>
<dbReference type="AlphaFoldDB" id="V4R0J3"/>
<keyword evidence="1" id="KW-0732">Signal</keyword>
<evidence type="ECO:0000313" key="2">
    <source>
        <dbReference type="EMBL" id="ESR25507.1"/>
    </source>
</evidence>
<keyword evidence="3" id="KW-1185">Reference proteome</keyword>
<dbReference type="EMBL" id="AWXZ01000019">
    <property type="protein sequence ID" value="ESR25507.1"/>
    <property type="molecule type" value="Genomic_DNA"/>
</dbReference>
<feature type="signal peptide" evidence="1">
    <location>
        <begin position="1"/>
        <end position="15"/>
    </location>
</feature>
<gene>
    <name evidence="2" type="ORF">N177_1619</name>
</gene>
<proteinExistence type="predicted"/>
<dbReference type="eggNOG" id="ENOG5031AZJ">
    <property type="taxonomic scope" value="Bacteria"/>
</dbReference>
<feature type="chain" id="PRO_5012745733" evidence="1">
    <location>
        <begin position="16"/>
        <end position="163"/>
    </location>
</feature>
<evidence type="ECO:0000256" key="1">
    <source>
        <dbReference type="SAM" id="SignalP"/>
    </source>
</evidence>
<sequence>MAALVAASLSGAAYAAPEAFLSRFDGQWAGSGTVQRNAKDNHHRVSCTANGQSGATRVSIDGTCRAAIIFSRKIGADLTLDPATGTYTGTYIGSKIGPARLAGKRQGDAIHLVITWPQDVNGDRESQMTITNAGDGSFAVRIDDEVEPGGPVTTTTDISFAQR</sequence>
<organism evidence="2 3">
    <name type="scientific">Lutibaculum baratangense AMV1</name>
    <dbReference type="NCBI Taxonomy" id="631454"/>
    <lineage>
        <taxon>Bacteria</taxon>
        <taxon>Pseudomonadati</taxon>
        <taxon>Pseudomonadota</taxon>
        <taxon>Alphaproteobacteria</taxon>
        <taxon>Hyphomicrobiales</taxon>
        <taxon>Tepidamorphaceae</taxon>
        <taxon>Lutibaculum</taxon>
    </lineage>
</organism>
<comment type="caution">
    <text evidence="2">The sequence shown here is derived from an EMBL/GenBank/DDBJ whole genome shotgun (WGS) entry which is preliminary data.</text>
</comment>